<comment type="caution">
    <text evidence="2">The sequence shown here is derived from an EMBL/GenBank/DDBJ whole genome shotgun (WGS) entry which is preliminary data.</text>
</comment>
<evidence type="ECO:0000313" key="2">
    <source>
        <dbReference type="EMBL" id="RBP73101.1"/>
    </source>
</evidence>
<gene>
    <name evidence="2" type="ORF">DFO65_103399</name>
</gene>
<reference evidence="2 3" key="1">
    <citation type="submission" date="2018-06" db="EMBL/GenBank/DDBJ databases">
        <title>Freshwater and sediment microbial communities from various areas in North America, analyzing microbe dynamics in response to fracking.</title>
        <authorList>
            <person name="Lamendella R."/>
        </authorList>
    </citation>
    <scope>NUCLEOTIDE SEQUENCE [LARGE SCALE GENOMIC DNA]</scope>
    <source>
        <strain evidence="2 3">3b_TX</strain>
    </source>
</reference>
<dbReference type="RefSeq" id="WP_113903554.1">
    <property type="nucleotide sequence ID" value="NZ_QNSB01000003.1"/>
</dbReference>
<feature type="transmembrane region" description="Helical" evidence="1">
    <location>
        <begin position="6"/>
        <end position="24"/>
    </location>
</feature>
<dbReference type="Proteomes" id="UP000253509">
    <property type="component" value="Unassembled WGS sequence"/>
</dbReference>
<evidence type="ECO:0000256" key="1">
    <source>
        <dbReference type="SAM" id="Phobius"/>
    </source>
</evidence>
<keyword evidence="1" id="KW-0812">Transmembrane</keyword>
<keyword evidence="3" id="KW-1185">Reference proteome</keyword>
<sequence length="124" mass="14079">MIDWLPTIIVGLLGVGATYLGVVLTRRSNRDTNRVQQDQLKLQSRDNLIDDYQEQLARTDAKISALEARVAAQDAKIESQGEQIRKLQVSDWALRRYVYRLIDFIRAHGLEPPEPPEPVSLDAP</sequence>
<evidence type="ECO:0000313" key="3">
    <source>
        <dbReference type="Proteomes" id="UP000253509"/>
    </source>
</evidence>
<dbReference type="AlphaFoldDB" id="A0A366IMK5"/>
<organism evidence="2 3">
    <name type="scientific">Brevibacterium celere</name>
    <dbReference type="NCBI Taxonomy" id="225845"/>
    <lineage>
        <taxon>Bacteria</taxon>
        <taxon>Bacillati</taxon>
        <taxon>Actinomycetota</taxon>
        <taxon>Actinomycetes</taxon>
        <taxon>Micrococcales</taxon>
        <taxon>Brevibacteriaceae</taxon>
        <taxon>Brevibacterium</taxon>
    </lineage>
</organism>
<proteinExistence type="predicted"/>
<keyword evidence="1" id="KW-1133">Transmembrane helix</keyword>
<name>A0A366IMK5_9MICO</name>
<keyword evidence="1" id="KW-0472">Membrane</keyword>
<dbReference type="EMBL" id="QNSB01000003">
    <property type="protein sequence ID" value="RBP73101.1"/>
    <property type="molecule type" value="Genomic_DNA"/>
</dbReference>
<accession>A0A366IMK5</accession>
<protein>
    <submittedName>
        <fullName evidence="2">Uncharacterized protein</fullName>
    </submittedName>
</protein>